<dbReference type="AlphaFoldDB" id="A0A317T209"/>
<evidence type="ECO:0000259" key="1">
    <source>
        <dbReference type="Pfam" id="PF10214"/>
    </source>
</evidence>
<dbReference type="EMBL" id="PYWC01000004">
    <property type="protein sequence ID" value="PWW80190.1"/>
    <property type="molecule type" value="Genomic_DNA"/>
</dbReference>
<protein>
    <recommendedName>
        <fullName evidence="1">RRN6 beta-propeller domain-containing protein</fullName>
    </recommendedName>
</protein>
<organism evidence="2 3">
    <name type="scientific">Tuber magnatum</name>
    <name type="common">white Piedmont truffle</name>
    <dbReference type="NCBI Taxonomy" id="42249"/>
    <lineage>
        <taxon>Eukaryota</taxon>
        <taxon>Fungi</taxon>
        <taxon>Dikarya</taxon>
        <taxon>Ascomycota</taxon>
        <taxon>Pezizomycotina</taxon>
        <taxon>Pezizomycetes</taxon>
        <taxon>Pezizales</taxon>
        <taxon>Tuberaceae</taxon>
        <taxon>Tuber</taxon>
    </lineage>
</organism>
<dbReference type="OrthoDB" id="4090074at2759"/>
<accession>A0A317T209</accession>
<feature type="domain" description="RRN6 beta-propeller" evidence="1">
    <location>
        <begin position="3"/>
        <end position="112"/>
    </location>
</feature>
<dbReference type="Proteomes" id="UP000246991">
    <property type="component" value="Unassembled WGS sequence"/>
</dbReference>
<gene>
    <name evidence="2" type="ORF">C7212DRAFT_340729</name>
</gene>
<comment type="caution">
    <text evidence="2">The sequence shown here is derived from an EMBL/GenBank/DDBJ whole genome shotgun (WGS) entry which is preliminary data.</text>
</comment>
<keyword evidence="3" id="KW-1185">Reference proteome</keyword>
<evidence type="ECO:0000313" key="2">
    <source>
        <dbReference type="EMBL" id="PWW80190.1"/>
    </source>
</evidence>
<proteinExistence type="predicted"/>
<dbReference type="STRING" id="42249.A0A317T209"/>
<evidence type="ECO:0000313" key="3">
    <source>
        <dbReference type="Proteomes" id="UP000246991"/>
    </source>
</evidence>
<dbReference type="InterPro" id="IPR048535">
    <property type="entry name" value="RRN6_beta-prop"/>
</dbReference>
<sequence length="115" mass="12000">MSIGKLLGFGKATDTDNKHTCMLETTAFAMGGVGDELGIAGVAGKIVDDGDPGMKGKIVVPWILVGPGEASCIAHKFWSPICQVIFAGGTDDEVGKPHLTVRTLVSTTIFKPSRL</sequence>
<dbReference type="Pfam" id="PF10214">
    <property type="entry name" value="Rrn6_beta-prop"/>
    <property type="match status" value="1"/>
</dbReference>
<reference evidence="2 3" key="1">
    <citation type="submission" date="2018-03" db="EMBL/GenBank/DDBJ databases">
        <title>Genomes of Pezizomycetes fungi and the evolution of truffles.</title>
        <authorList>
            <person name="Murat C."/>
            <person name="Payen T."/>
            <person name="Noel B."/>
            <person name="Kuo A."/>
            <person name="Martin F.M."/>
        </authorList>
    </citation>
    <scope>NUCLEOTIDE SEQUENCE [LARGE SCALE GENOMIC DNA]</scope>
    <source>
        <strain evidence="2">091103-1</strain>
    </source>
</reference>
<name>A0A317T209_9PEZI</name>